<dbReference type="EMBL" id="PVTX01000002">
    <property type="protein sequence ID" value="PRZ08750.1"/>
    <property type="molecule type" value="Genomic_DNA"/>
</dbReference>
<comment type="caution">
    <text evidence="2">The sequence shown here is derived from an EMBL/GenBank/DDBJ whole genome shotgun (WGS) entry which is preliminary data.</text>
</comment>
<feature type="compositionally biased region" description="Low complexity" evidence="1">
    <location>
        <begin position="1"/>
        <end position="12"/>
    </location>
</feature>
<proteinExistence type="predicted"/>
<feature type="region of interest" description="Disordered" evidence="1">
    <location>
        <begin position="54"/>
        <end position="74"/>
    </location>
</feature>
<feature type="compositionally biased region" description="Basic and acidic residues" evidence="1">
    <location>
        <begin position="54"/>
        <end position="63"/>
    </location>
</feature>
<accession>A0ABX5EJC5</accession>
<evidence type="ECO:0000313" key="3">
    <source>
        <dbReference type="Proteomes" id="UP000239895"/>
    </source>
</evidence>
<keyword evidence="3" id="KW-1185">Reference proteome</keyword>
<gene>
    <name evidence="2" type="ORF">BCL65_102294</name>
</gene>
<evidence type="ECO:0000256" key="1">
    <source>
        <dbReference type="SAM" id="MobiDB-lite"/>
    </source>
</evidence>
<feature type="region of interest" description="Disordered" evidence="1">
    <location>
        <begin position="1"/>
        <end position="27"/>
    </location>
</feature>
<evidence type="ECO:0000313" key="2">
    <source>
        <dbReference type="EMBL" id="PRZ08750.1"/>
    </source>
</evidence>
<feature type="compositionally biased region" description="Basic and acidic residues" evidence="1">
    <location>
        <begin position="13"/>
        <end position="27"/>
    </location>
</feature>
<organism evidence="2 3">
    <name type="scientific">Isoptericola halotolerans</name>
    <dbReference type="NCBI Taxonomy" id="300560"/>
    <lineage>
        <taxon>Bacteria</taxon>
        <taxon>Bacillati</taxon>
        <taxon>Actinomycetota</taxon>
        <taxon>Actinomycetes</taxon>
        <taxon>Micrococcales</taxon>
        <taxon>Promicromonosporaceae</taxon>
        <taxon>Isoptericola</taxon>
    </lineage>
</organism>
<sequence>MTTLEAHGQAHGQAHDHRSTAASPHEHGWVVESGHTVSTGRILYVRCAGCGVRRVDQQDDRRRPPVALSRETAR</sequence>
<protein>
    <submittedName>
        <fullName evidence="2">Uncharacterized protein</fullName>
    </submittedName>
</protein>
<dbReference type="RefSeq" id="WP_106265701.1">
    <property type="nucleotide sequence ID" value="NZ_PVTX01000002.1"/>
</dbReference>
<dbReference type="Proteomes" id="UP000239895">
    <property type="component" value="Unassembled WGS sequence"/>
</dbReference>
<name>A0ABX5EJC5_9MICO</name>
<reference evidence="2 3" key="1">
    <citation type="submission" date="2018-03" db="EMBL/GenBank/DDBJ databases">
        <title>Comparative analysis of microorganisms from saline springs in Andes Mountain Range, Colombia.</title>
        <authorList>
            <person name="Rubin E."/>
        </authorList>
    </citation>
    <scope>NUCLEOTIDE SEQUENCE [LARGE SCALE GENOMIC DNA]</scope>
    <source>
        <strain evidence="2 3">CG 23</strain>
    </source>
</reference>